<protein>
    <submittedName>
        <fullName evidence="1">Uncharacterized protein</fullName>
    </submittedName>
</protein>
<accession>A0A8S0UPK2</accession>
<evidence type="ECO:0000313" key="2">
    <source>
        <dbReference type="Proteomes" id="UP000594638"/>
    </source>
</evidence>
<gene>
    <name evidence="1" type="ORF">OLEA9_A049924</name>
</gene>
<dbReference type="EMBL" id="CACTIH010008119">
    <property type="protein sequence ID" value="CAA3019247.1"/>
    <property type="molecule type" value="Genomic_DNA"/>
</dbReference>
<reference evidence="1 2" key="1">
    <citation type="submission" date="2019-12" db="EMBL/GenBank/DDBJ databases">
        <authorList>
            <person name="Alioto T."/>
            <person name="Alioto T."/>
            <person name="Gomez Garrido J."/>
        </authorList>
    </citation>
    <scope>NUCLEOTIDE SEQUENCE [LARGE SCALE GENOMIC DNA]</scope>
</reference>
<dbReference type="Proteomes" id="UP000594638">
    <property type="component" value="Unassembled WGS sequence"/>
</dbReference>
<keyword evidence="2" id="KW-1185">Reference proteome</keyword>
<sequence>MLQFSFSFSICRSGLCPSLHSLSSTLKLLRRKCVNIGMGRGDIREVAVPIYTFFGGGVLGFSIKWRLGFGSGLVGGA</sequence>
<dbReference type="Gramene" id="OE9A049924T1">
    <property type="protein sequence ID" value="OE9A049924C1"/>
    <property type="gene ID" value="OE9A049924"/>
</dbReference>
<dbReference type="AlphaFoldDB" id="A0A8S0UPK2"/>
<name>A0A8S0UPK2_OLEEU</name>
<organism evidence="1 2">
    <name type="scientific">Olea europaea subsp. europaea</name>
    <dbReference type="NCBI Taxonomy" id="158383"/>
    <lineage>
        <taxon>Eukaryota</taxon>
        <taxon>Viridiplantae</taxon>
        <taxon>Streptophyta</taxon>
        <taxon>Embryophyta</taxon>
        <taxon>Tracheophyta</taxon>
        <taxon>Spermatophyta</taxon>
        <taxon>Magnoliopsida</taxon>
        <taxon>eudicotyledons</taxon>
        <taxon>Gunneridae</taxon>
        <taxon>Pentapetalae</taxon>
        <taxon>asterids</taxon>
        <taxon>lamiids</taxon>
        <taxon>Lamiales</taxon>
        <taxon>Oleaceae</taxon>
        <taxon>Oleeae</taxon>
        <taxon>Olea</taxon>
    </lineage>
</organism>
<evidence type="ECO:0000313" key="1">
    <source>
        <dbReference type="EMBL" id="CAA3019247.1"/>
    </source>
</evidence>
<feature type="non-terminal residue" evidence="1">
    <location>
        <position position="77"/>
    </location>
</feature>
<proteinExistence type="predicted"/>
<comment type="caution">
    <text evidence="1">The sequence shown here is derived from an EMBL/GenBank/DDBJ whole genome shotgun (WGS) entry which is preliminary data.</text>
</comment>